<keyword evidence="1" id="KW-1133">Transmembrane helix</keyword>
<feature type="transmembrane region" description="Helical" evidence="1">
    <location>
        <begin position="476"/>
        <end position="501"/>
    </location>
</feature>
<name>A0A0D2MN26_9CHLO</name>
<dbReference type="AlphaFoldDB" id="A0A0D2MN26"/>
<feature type="transmembrane region" description="Helical" evidence="1">
    <location>
        <begin position="251"/>
        <end position="268"/>
    </location>
</feature>
<dbReference type="GeneID" id="25736713"/>
<evidence type="ECO:0000313" key="3">
    <source>
        <dbReference type="Proteomes" id="UP000054498"/>
    </source>
</evidence>
<protein>
    <recommendedName>
        <fullName evidence="4">EF-hand domain-containing protein</fullName>
    </recommendedName>
</protein>
<dbReference type="PANTHER" id="PTHR11319:SF35">
    <property type="entry name" value="OUTER MEMBRANE PROTEIN PMPC-RELATED"/>
    <property type="match status" value="1"/>
</dbReference>
<feature type="transmembrane region" description="Helical" evidence="1">
    <location>
        <begin position="406"/>
        <end position="425"/>
    </location>
</feature>
<sequence length="549" mass="58555">MPLSSHGQPALASAPAKPSAAAKTCGGSAGGVVALTADKYAQPAAAQRSSAKTLLGTTLRQSAIAAPVNAVKSVFDRAPKLRSHNSFADPLDANKGNVVMGADCVNTSQATGAPTTGPCKGVADVEAAAGVGGAERSWLSNVFKLLFTHLQMLGLLRGIRMDWPDGLDKVLGFLDQTQAFSTWVSLECSLAGVGLHPSITRSIILLLMPAAACLVGLLGWIAIAAVTALWQRHQGLLGHEHDRVTWDYYRPRVLMTCIMVAFFLYPQVSDAVVTILAACTTVDNHSAVSPAYLPPRNATSPGGDALAALKAVGTYWNYDTSQMCFEGPMRVLLVMGIMWVVAFCAGFPLVMVLVLWMNRERLGEVKTDLMYGFFYDSYRHGYYFWESVLLLEKLLLSLAITVTTRYGAPAQVLAGHCVIFVALMLQVKCRPYGCQMLDRLQGTSLYALVGSCFALMMPALDSILTGDGLVSQSSAVTGASLAIAGVLNVGVVLLFLCALYLEGRRMVVSAMDADGDGKVAVWEVLDWVAARLPPWLKNRLAATRNATGS</sequence>
<feature type="transmembrane region" description="Helical" evidence="1">
    <location>
        <begin position="445"/>
        <end position="464"/>
    </location>
</feature>
<dbReference type="InterPro" id="IPR018247">
    <property type="entry name" value="EF_Hand_1_Ca_BS"/>
</dbReference>
<reference evidence="2 3" key="1">
    <citation type="journal article" date="2013" name="BMC Genomics">
        <title>Reconstruction of the lipid metabolism for the microalga Monoraphidium neglectum from its genome sequence reveals characteristics suitable for biofuel production.</title>
        <authorList>
            <person name="Bogen C."/>
            <person name="Al-Dilaimi A."/>
            <person name="Albersmeier A."/>
            <person name="Wichmann J."/>
            <person name="Grundmann M."/>
            <person name="Rupp O."/>
            <person name="Lauersen K.J."/>
            <person name="Blifernez-Klassen O."/>
            <person name="Kalinowski J."/>
            <person name="Goesmann A."/>
            <person name="Mussgnug J.H."/>
            <person name="Kruse O."/>
        </authorList>
    </citation>
    <scope>NUCLEOTIDE SEQUENCE [LARGE SCALE GENOMIC DNA]</scope>
    <source>
        <strain evidence="2 3">SAG 48.87</strain>
    </source>
</reference>
<keyword evidence="3" id="KW-1185">Reference proteome</keyword>
<feature type="transmembrane region" description="Helical" evidence="1">
    <location>
        <begin position="203"/>
        <end position="230"/>
    </location>
</feature>
<proteinExistence type="predicted"/>
<keyword evidence="1" id="KW-0812">Transmembrane</keyword>
<evidence type="ECO:0008006" key="4">
    <source>
        <dbReference type="Google" id="ProtNLM"/>
    </source>
</evidence>
<gene>
    <name evidence="2" type="ORF">MNEG_3835</name>
</gene>
<dbReference type="Proteomes" id="UP000054498">
    <property type="component" value="Unassembled WGS sequence"/>
</dbReference>
<dbReference type="OrthoDB" id="549999at2759"/>
<dbReference type="PANTHER" id="PTHR11319">
    <property type="entry name" value="G PROTEIN-COUPLED RECEPTOR-RELATED"/>
    <property type="match status" value="1"/>
</dbReference>
<feature type="transmembrane region" description="Helical" evidence="1">
    <location>
        <begin position="382"/>
        <end position="400"/>
    </location>
</feature>
<keyword evidence="1" id="KW-0472">Membrane</keyword>
<evidence type="ECO:0000313" key="2">
    <source>
        <dbReference type="EMBL" id="KIZ04125.1"/>
    </source>
</evidence>
<dbReference type="KEGG" id="mng:MNEG_3835"/>
<dbReference type="RefSeq" id="XP_013903144.1">
    <property type="nucleotide sequence ID" value="XM_014047690.1"/>
</dbReference>
<accession>A0A0D2MN26</accession>
<dbReference type="EMBL" id="KK100721">
    <property type="protein sequence ID" value="KIZ04125.1"/>
    <property type="molecule type" value="Genomic_DNA"/>
</dbReference>
<dbReference type="PROSITE" id="PS00018">
    <property type="entry name" value="EF_HAND_1"/>
    <property type="match status" value="1"/>
</dbReference>
<evidence type="ECO:0000256" key="1">
    <source>
        <dbReference type="SAM" id="Phobius"/>
    </source>
</evidence>
<organism evidence="2 3">
    <name type="scientific">Monoraphidium neglectum</name>
    <dbReference type="NCBI Taxonomy" id="145388"/>
    <lineage>
        <taxon>Eukaryota</taxon>
        <taxon>Viridiplantae</taxon>
        <taxon>Chlorophyta</taxon>
        <taxon>core chlorophytes</taxon>
        <taxon>Chlorophyceae</taxon>
        <taxon>CS clade</taxon>
        <taxon>Sphaeropleales</taxon>
        <taxon>Selenastraceae</taxon>
        <taxon>Monoraphidium</taxon>
    </lineage>
</organism>
<feature type="transmembrane region" description="Helical" evidence="1">
    <location>
        <begin position="331"/>
        <end position="356"/>
    </location>
</feature>